<gene>
    <name evidence="1" type="ORF">D0863_00469</name>
</gene>
<evidence type="ECO:0000313" key="2">
    <source>
        <dbReference type="Proteomes" id="UP000269276"/>
    </source>
</evidence>
<dbReference type="AlphaFoldDB" id="A0A3M7ERU7"/>
<protein>
    <submittedName>
        <fullName evidence="1">Uncharacterized protein</fullName>
    </submittedName>
</protein>
<name>A0A3M7ERU7_HORWE</name>
<dbReference type="EMBL" id="QWIP01000007">
    <property type="protein sequence ID" value="RMY78784.1"/>
    <property type="molecule type" value="Genomic_DNA"/>
</dbReference>
<dbReference type="Gene3D" id="2.170.270.10">
    <property type="entry name" value="SET domain"/>
    <property type="match status" value="1"/>
</dbReference>
<dbReference type="SUPFAM" id="SSF82199">
    <property type="entry name" value="SET domain"/>
    <property type="match status" value="1"/>
</dbReference>
<reference evidence="1 2" key="1">
    <citation type="journal article" date="2018" name="BMC Genomics">
        <title>Genomic evidence for intraspecific hybridization in a clonal and extremely halotolerant yeast.</title>
        <authorList>
            <person name="Gostincar C."/>
            <person name="Stajich J.E."/>
            <person name="Zupancic J."/>
            <person name="Zalar P."/>
            <person name="Gunde-Cimerman N."/>
        </authorList>
    </citation>
    <scope>NUCLEOTIDE SEQUENCE [LARGE SCALE GENOMIC DNA]</scope>
    <source>
        <strain evidence="1 2">EXF-2682</strain>
    </source>
</reference>
<dbReference type="OrthoDB" id="265717at2759"/>
<sequence length="255" mass="28208">MSAALLELRHAVDKGYGLFAAKDIKRGTCIFKEAPLVLITREASDNPETVFNISQQVSKLPQGQSRAYRLRESVDEGLFAAEKHLASAHHWQIGMGGRVGDAVYHELSKRYLQLGKLDHAFEIAIKELELQLVCYGNDYKPENDAAIWIAELQGQFDQRREAAALAAERILYEERSKAEKAAYQQGKKAWAANKKVNKKAKRAIKAAAEKGGLTMEDAEALLAGIDTEKLAIVAEKLKGENDTEKVKSIIAELSS</sequence>
<dbReference type="Proteomes" id="UP000269276">
    <property type="component" value="Unassembled WGS sequence"/>
</dbReference>
<dbReference type="InterPro" id="IPR046341">
    <property type="entry name" value="SET_dom_sf"/>
</dbReference>
<proteinExistence type="predicted"/>
<evidence type="ECO:0000313" key="1">
    <source>
        <dbReference type="EMBL" id="RMY78784.1"/>
    </source>
</evidence>
<accession>A0A3M7ERU7</accession>
<comment type="caution">
    <text evidence="1">The sequence shown here is derived from an EMBL/GenBank/DDBJ whole genome shotgun (WGS) entry which is preliminary data.</text>
</comment>
<organism evidence="1 2">
    <name type="scientific">Hortaea werneckii</name>
    <name type="common">Black yeast</name>
    <name type="synonym">Cladosporium werneckii</name>
    <dbReference type="NCBI Taxonomy" id="91943"/>
    <lineage>
        <taxon>Eukaryota</taxon>
        <taxon>Fungi</taxon>
        <taxon>Dikarya</taxon>
        <taxon>Ascomycota</taxon>
        <taxon>Pezizomycotina</taxon>
        <taxon>Dothideomycetes</taxon>
        <taxon>Dothideomycetidae</taxon>
        <taxon>Mycosphaerellales</taxon>
        <taxon>Teratosphaeriaceae</taxon>
        <taxon>Hortaea</taxon>
    </lineage>
</organism>